<organism evidence="3 4">
    <name type="scientific">Roseibium album</name>
    <dbReference type="NCBI Taxonomy" id="311410"/>
    <lineage>
        <taxon>Bacteria</taxon>
        <taxon>Pseudomonadati</taxon>
        <taxon>Pseudomonadota</taxon>
        <taxon>Alphaproteobacteria</taxon>
        <taxon>Hyphomicrobiales</taxon>
        <taxon>Stappiaceae</taxon>
        <taxon>Roseibium</taxon>
    </lineage>
</organism>
<evidence type="ECO:0000256" key="1">
    <source>
        <dbReference type="ARBA" id="ARBA00022729"/>
    </source>
</evidence>
<dbReference type="GO" id="GO:0030976">
    <property type="term" value="F:thiamine pyrophosphate binding"/>
    <property type="evidence" value="ECO:0007669"/>
    <property type="project" value="TreeGrafter"/>
</dbReference>
<sequence>MNPKKTLLKLGVALTATLSATMAFADGTVTVYTAAPQNFVDELVPMFEEASGTKVEVIKAGSGELLNRLTAESASPIADVLWSVDGTVVDFNPDLFTAYVSPEQASVDPSLIKSELWSPFTAVVMAFAVNKDALGDKPVPASWSDLAKPEYDDLISSARADKSGSAYIQFATVLQAFGDEQSGWDVYNGMLSNFVLSDSSGAVPRFVNDGELPIGVTLEDAALRYKEGGGPVEIVYPAEGTAISPDAIALVSGSPNSDAGKKFIDFILSAEAQKVVAAQGRRPVRTDVPSNESLVPLGDIKAVDYDFQWAAKERKRLVEAWGEAVLDYQ</sequence>
<evidence type="ECO:0000313" key="4">
    <source>
        <dbReference type="Proteomes" id="UP000049983"/>
    </source>
</evidence>
<dbReference type="PANTHER" id="PTHR30006">
    <property type="entry name" value="THIAMINE-BINDING PERIPLASMIC PROTEIN-RELATED"/>
    <property type="match status" value="1"/>
</dbReference>
<evidence type="ECO:0000256" key="2">
    <source>
        <dbReference type="SAM" id="SignalP"/>
    </source>
</evidence>
<dbReference type="GO" id="GO:0015888">
    <property type="term" value="P:thiamine transport"/>
    <property type="evidence" value="ECO:0007669"/>
    <property type="project" value="TreeGrafter"/>
</dbReference>
<dbReference type="PANTHER" id="PTHR30006:SF2">
    <property type="entry name" value="ABC TRANSPORTER SUBSTRATE-BINDING PROTEIN"/>
    <property type="match status" value="1"/>
</dbReference>
<keyword evidence="4" id="KW-1185">Reference proteome</keyword>
<dbReference type="OrthoDB" id="9766989at2"/>
<dbReference type="GO" id="GO:0030288">
    <property type="term" value="C:outer membrane-bounded periplasmic space"/>
    <property type="evidence" value="ECO:0007669"/>
    <property type="project" value="TreeGrafter"/>
</dbReference>
<dbReference type="Gene3D" id="3.40.190.10">
    <property type="entry name" value="Periplasmic binding protein-like II"/>
    <property type="match status" value="2"/>
</dbReference>
<dbReference type="InterPro" id="IPR026045">
    <property type="entry name" value="Ferric-bd"/>
</dbReference>
<proteinExistence type="predicted"/>
<gene>
    <name evidence="3" type="primary">phnS_1</name>
    <name evidence="3" type="ORF">LA5096_00696</name>
</gene>
<dbReference type="Pfam" id="PF13343">
    <property type="entry name" value="SBP_bac_6"/>
    <property type="match status" value="1"/>
</dbReference>
<dbReference type="AlphaFoldDB" id="A0A0M6ZUX0"/>
<feature type="signal peptide" evidence="2">
    <location>
        <begin position="1"/>
        <end position="25"/>
    </location>
</feature>
<evidence type="ECO:0000313" key="3">
    <source>
        <dbReference type="EMBL" id="CTQ65253.1"/>
    </source>
</evidence>
<dbReference type="SUPFAM" id="SSF53850">
    <property type="entry name" value="Periplasmic binding protein-like II"/>
    <property type="match status" value="1"/>
</dbReference>
<dbReference type="GeneID" id="97668143"/>
<dbReference type="PIRSF" id="PIRSF002825">
    <property type="entry name" value="CfbpA"/>
    <property type="match status" value="1"/>
</dbReference>
<dbReference type="EMBL" id="CXWC01000001">
    <property type="protein sequence ID" value="CTQ65253.1"/>
    <property type="molecule type" value="Genomic_DNA"/>
</dbReference>
<dbReference type="RefSeq" id="WP_055117028.1">
    <property type="nucleotide sequence ID" value="NZ_CANKXR010000009.1"/>
</dbReference>
<name>A0A0M6ZUX0_9HYPH</name>
<accession>A0A0M6ZUX0</accession>
<reference evidence="4" key="1">
    <citation type="submission" date="2015-07" db="EMBL/GenBank/DDBJ databases">
        <authorList>
            <person name="Rodrigo-Torres Lidia"/>
            <person name="Arahal R.David."/>
        </authorList>
    </citation>
    <scope>NUCLEOTIDE SEQUENCE [LARGE SCALE GENOMIC DNA]</scope>
    <source>
        <strain evidence="4">CECT 5096</strain>
    </source>
</reference>
<dbReference type="GO" id="GO:0030975">
    <property type="term" value="F:thiamine binding"/>
    <property type="evidence" value="ECO:0007669"/>
    <property type="project" value="TreeGrafter"/>
</dbReference>
<protein>
    <submittedName>
        <fullName evidence="3">Putative 2-aminoethylphosphonate-binding periplasmic protein</fullName>
    </submittedName>
</protein>
<feature type="chain" id="PRO_5009787879" evidence="2">
    <location>
        <begin position="26"/>
        <end position="329"/>
    </location>
</feature>
<dbReference type="Proteomes" id="UP000049983">
    <property type="component" value="Unassembled WGS sequence"/>
</dbReference>
<keyword evidence="1 2" id="KW-0732">Signal</keyword>
<dbReference type="STRING" id="311410.LA5095_03330"/>